<evidence type="ECO:0000256" key="1">
    <source>
        <dbReference type="ARBA" id="ARBA00022516"/>
    </source>
</evidence>
<keyword evidence="4" id="KW-0276">Fatty acid metabolism</keyword>
<protein>
    <submittedName>
        <fullName evidence="5">DUF479 domain-containing protein</fullName>
    </submittedName>
</protein>
<gene>
    <name evidence="5" type="ORF">EYC87_11300</name>
</gene>
<proteinExistence type="predicted"/>
<evidence type="ECO:0000256" key="4">
    <source>
        <dbReference type="ARBA" id="ARBA00023160"/>
    </source>
</evidence>
<dbReference type="PANTHER" id="PTHR38764:SF1">
    <property type="entry name" value="ACYL CARRIER PROTEIN PHOSPHODIESTERASE"/>
    <property type="match status" value="1"/>
</dbReference>
<organism evidence="5 6">
    <name type="scientific">Candidatus Seongchinamella marina</name>
    <dbReference type="NCBI Taxonomy" id="2518990"/>
    <lineage>
        <taxon>Bacteria</taxon>
        <taxon>Pseudomonadati</taxon>
        <taxon>Pseudomonadota</taxon>
        <taxon>Gammaproteobacteria</taxon>
        <taxon>Cellvibrionales</taxon>
        <taxon>Halieaceae</taxon>
        <taxon>Seongchinamella</taxon>
    </lineage>
</organism>
<evidence type="ECO:0000256" key="2">
    <source>
        <dbReference type="ARBA" id="ARBA00022801"/>
    </source>
</evidence>
<keyword evidence="2" id="KW-0378">Hydrolase</keyword>
<keyword evidence="4" id="KW-0275">Fatty acid biosynthesis</keyword>
<keyword evidence="6" id="KW-1185">Reference proteome</keyword>
<sequence length="195" mass="22719">MNFLAHFQLAWPEEELVVGALEGDYLKGPLKGHLPKGIELGVKLHRAIDAFTDQHPKMAELRAQFPLELRRYSGILIDLSFDHYLSKHWHNYSTLPLDAFNATIYRNLESRKHHLGPGARRMLLRMQQHDLLSVYGQWDSIAATAARIGERFQRENPFLQVAQHLDPVRPQLELSFLNFYPELIEFCGLKKHQWN</sequence>
<name>A0ABT3SVZ7_9GAMM</name>
<reference evidence="5" key="1">
    <citation type="submission" date="2019-02" db="EMBL/GenBank/DDBJ databases">
        <authorList>
            <person name="Li S.-H."/>
        </authorList>
    </citation>
    <scope>NUCLEOTIDE SEQUENCE</scope>
    <source>
        <strain evidence="5">IMCC8485</strain>
    </source>
</reference>
<dbReference type="Pfam" id="PF04336">
    <property type="entry name" value="ACP_PD"/>
    <property type="match status" value="1"/>
</dbReference>
<accession>A0ABT3SVZ7</accession>
<comment type="caution">
    <text evidence="5">The sequence shown here is derived from an EMBL/GenBank/DDBJ whole genome shotgun (WGS) entry which is preliminary data.</text>
</comment>
<dbReference type="Proteomes" id="UP001143307">
    <property type="component" value="Unassembled WGS sequence"/>
</dbReference>
<dbReference type="PIRSF" id="PIRSF011489">
    <property type="entry name" value="DUF479"/>
    <property type="match status" value="1"/>
</dbReference>
<dbReference type="InterPro" id="IPR007431">
    <property type="entry name" value="ACP_PD"/>
</dbReference>
<evidence type="ECO:0000256" key="3">
    <source>
        <dbReference type="ARBA" id="ARBA00023098"/>
    </source>
</evidence>
<dbReference type="EMBL" id="SHNP01000003">
    <property type="protein sequence ID" value="MCX2974168.1"/>
    <property type="molecule type" value="Genomic_DNA"/>
</dbReference>
<dbReference type="RefSeq" id="WP_279252967.1">
    <property type="nucleotide sequence ID" value="NZ_SHNP01000003.1"/>
</dbReference>
<dbReference type="PANTHER" id="PTHR38764">
    <property type="entry name" value="ACYL CARRIER PROTEIN PHOSPHODIESTERASE"/>
    <property type="match status" value="1"/>
</dbReference>
<keyword evidence="1" id="KW-0444">Lipid biosynthesis</keyword>
<keyword evidence="3" id="KW-0443">Lipid metabolism</keyword>
<evidence type="ECO:0000313" key="6">
    <source>
        <dbReference type="Proteomes" id="UP001143307"/>
    </source>
</evidence>
<evidence type="ECO:0000313" key="5">
    <source>
        <dbReference type="EMBL" id="MCX2974168.1"/>
    </source>
</evidence>